<evidence type="ECO:0000256" key="1">
    <source>
        <dbReference type="ARBA" id="ARBA00006328"/>
    </source>
</evidence>
<evidence type="ECO:0000313" key="4">
    <source>
        <dbReference type="EMBL" id="RNJ58079.1"/>
    </source>
</evidence>
<evidence type="ECO:0000259" key="3">
    <source>
        <dbReference type="Pfam" id="PF05368"/>
    </source>
</evidence>
<dbReference type="PANTHER" id="PTHR42748:SF31">
    <property type="entry name" value="NMRA-LIKE DOMAIN-CONTAINING PROTEIN-RELATED"/>
    <property type="match status" value="1"/>
</dbReference>
<dbReference type="InterPro" id="IPR036291">
    <property type="entry name" value="NAD(P)-bd_dom_sf"/>
</dbReference>
<evidence type="ECO:0000256" key="2">
    <source>
        <dbReference type="ARBA" id="ARBA00022857"/>
    </source>
</evidence>
<comment type="similarity">
    <text evidence="1">Belongs to the NmrA-type oxidoreductase family.</text>
</comment>
<name>A0A3M9YC96_9PEZI</name>
<accession>A0A3M9YC96</accession>
<reference evidence="4 5" key="1">
    <citation type="submission" date="2018-10" db="EMBL/GenBank/DDBJ databases">
        <title>Genome sequence of Verticillium nonalfalfae VnAa140.</title>
        <authorList>
            <person name="Stajich J.E."/>
            <person name="Kasson M.T."/>
        </authorList>
    </citation>
    <scope>NUCLEOTIDE SEQUENCE [LARGE SCALE GENOMIC DNA]</scope>
    <source>
        <strain evidence="4 5">VnAa140</strain>
    </source>
</reference>
<feature type="domain" description="NmrA-like" evidence="3">
    <location>
        <begin position="3"/>
        <end position="130"/>
    </location>
</feature>
<dbReference type="Pfam" id="PF05368">
    <property type="entry name" value="NmrA"/>
    <property type="match status" value="2"/>
</dbReference>
<keyword evidence="2" id="KW-0521">NADP</keyword>
<evidence type="ECO:0000313" key="5">
    <source>
        <dbReference type="Proteomes" id="UP000267145"/>
    </source>
</evidence>
<dbReference type="AlphaFoldDB" id="A0A3M9YC96"/>
<dbReference type="Gene3D" id="3.90.25.10">
    <property type="entry name" value="UDP-galactose 4-epimerase, domain 1"/>
    <property type="match status" value="1"/>
</dbReference>
<gene>
    <name evidence="4" type="primary">NMRAL1</name>
    <name evidence="4" type="ORF">D7B24_005224</name>
</gene>
<comment type="caution">
    <text evidence="4">The sequence shown here is derived from an EMBL/GenBank/DDBJ whole genome shotgun (WGS) entry which is preliminary data.</text>
</comment>
<dbReference type="GeneID" id="39608913"/>
<sequence length="333" mass="36796">MHQQVITIFGATGLQGGSVIKTFLGDRKLSGWLIRGVTRNASSEKARDLAAKGVEVVEANLNDRVSVLKAVQGSTVVYGVTNYWESLDKNLEVQQGKNIADAVKEAQVQHYIWSSLPNITKRKHNAIGHFARAYSHGFAVSGGVLSRVYHFDSKAEVESYVRSLNIPASFFMPGLYASNLTTNLIKKTPLEDGWRFFLPAPSTAEIPFFDVNGTGKFVKGMILNREQVLGKQILGASNYMTPAEAIETFKSLFPKAGENVAFVEMTHDAYRGVLTSQGLPAFAAEELLQNLRLLAEFGYHGRAKLDESHAILDDELMTWTQFARCAKEFEGLE</sequence>
<dbReference type="Proteomes" id="UP000267145">
    <property type="component" value="Unassembled WGS sequence"/>
</dbReference>
<organism evidence="4 5">
    <name type="scientific">Verticillium nonalfalfae</name>
    <dbReference type="NCBI Taxonomy" id="1051616"/>
    <lineage>
        <taxon>Eukaryota</taxon>
        <taxon>Fungi</taxon>
        <taxon>Dikarya</taxon>
        <taxon>Ascomycota</taxon>
        <taxon>Pezizomycotina</taxon>
        <taxon>Sordariomycetes</taxon>
        <taxon>Hypocreomycetidae</taxon>
        <taxon>Glomerellales</taxon>
        <taxon>Plectosphaerellaceae</taxon>
        <taxon>Verticillium</taxon>
    </lineage>
</organism>
<dbReference type="InterPro" id="IPR051164">
    <property type="entry name" value="NmrA-like_oxidored"/>
</dbReference>
<dbReference type="SUPFAM" id="SSF51735">
    <property type="entry name" value="NAD(P)-binding Rossmann-fold domains"/>
    <property type="match status" value="1"/>
</dbReference>
<dbReference type="STRING" id="1051616.A0A3M9YC96"/>
<proteinExistence type="inferred from homology"/>
<dbReference type="CDD" id="cd05251">
    <property type="entry name" value="NmrA_like_SDR_a"/>
    <property type="match status" value="1"/>
</dbReference>
<dbReference type="InterPro" id="IPR008030">
    <property type="entry name" value="NmrA-like"/>
</dbReference>
<dbReference type="PANTHER" id="PTHR42748">
    <property type="entry name" value="NITROGEN METABOLITE REPRESSION PROTEIN NMRA FAMILY MEMBER"/>
    <property type="match status" value="1"/>
</dbReference>
<dbReference type="GO" id="GO:0005634">
    <property type="term" value="C:nucleus"/>
    <property type="evidence" value="ECO:0007669"/>
    <property type="project" value="TreeGrafter"/>
</dbReference>
<keyword evidence="5" id="KW-1185">Reference proteome</keyword>
<protein>
    <submittedName>
        <fullName evidence="4">NmrA-like domain-containing protein 1</fullName>
    </submittedName>
</protein>
<dbReference type="RefSeq" id="XP_028496237.1">
    <property type="nucleotide sequence ID" value="XM_028639383.1"/>
</dbReference>
<feature type="domain" description="NmrA-like" evidence="3">
    <location>
        <begin position="142"/>
        <end position="322"/>
    </location>
</feature>
<dbReference type="Gene3D" id="3.40.50.720">
    <property type="entry name" value="NAD(P)-binding Rossmann-like Domain"/>
    <property type="match status" value="1"/>
</dbReference>
<dbReference type="EMBL" id="RBVV01000031">
    <property type="protein sequence ID" value="RNJ58079.1"/>
    <property type="molecule type" value="Genomic_DNA"/>
</dbReference>